<evidence type="ECO:0000313" key="3">
    <source>
        <dbReference type="Proteomes" id="UP000005222"/>
    </source>
</evidence>
<evidence type="ECO:0000313" key="1">
    <source>
        <dbReference type="EMBL" id="CCE83461.1"/>
    </source>
</evidence>
<evidence type="ECO:0000313" key="2">
    <source>
        <dbReference type="EMBL" id="CCE84492.1"/>
    </source>
</evidence>
<gene>
    <name evidence="1" type="primary">Piso0_004037</name>
    <name evidence="1" type="ORF">GNLVRS01_PISO0K08062g</name>
    <name evidence="2" type="ORF">GNLVRS01_PISO0L08063g</name>
</gene>
<dbReference type="Proteomes" id="UP000005222">
    <property type="component" value="Chromosome K"/>
</dbReference>
<keyword evidence="3" id="KW-1185">Reference proteome</keyword>
<dbReference type="Proteomes" id="UP000005222">
    <property type="component" value="Chromosome L"/>
</dbReference>
<sequence length="131" mass="14653">MCYGSWQIRTIFDVIQMLLSAGTFFPEAMLQTSNRANGRLSGFSAPRYDTPVHQHTSHGICMVALYWPQGWPSTAKVAYGPEIPRQISTLVIATAARPKRARSGSRRDSDRLHSPRFIVASESIRVRSDMA</sequence>
<reference evidence="3" key="2">
    <citation type="journal article" date="2012" name="G3 (Bethesda)">
        <title>Pichia sorbitophila, an interspecies yeast hybrid reveals early steps of genome resolution following polyploidization.</title>
        <authorList>
            <person name="Leh Louis V."/>
            <person name="Despons L."/>
            <person name="Friedrich A."/>
            <person name="Martin T."/>
            <person name="Durrens P."/>
            <person name="Casaregola S."/>
            <person name="Neuveglise C."/>
            <person name="Fairhead C."/>
            <person name="Marck C."/>
            <person name="Cruz J.A."/>
            <person name="Straub M.L."/>
            <person name="Kugler V."/>
            <person name="Sacerdot C."/>
            <person name="Uzunov Z."/>
            <person name="Thierry A."/>
            <person name="Weiss S."/>
            <person name="Bleykasten C."/>
            <person name="De Montigny J."/>
            <person name="Jacques N."/>
            <person name="Jung P."/>
            <person name="Lemaire M."/>
            <person name="Mallet S."/>
            <person name="Morel G."/>
            <person name="Richard G.F."/>
            <person name="Sarkar A."/>
            <person name="Savel G."/>
            <person name="Schacherer J."/>
            <person name="Seret M.L."/>
            <person name="Talla E."/>
            <person name="Samson G."/>
            <person name="Jubin C."/>
            <person name="Poulain J."/>
            <person name="Vacherie B."/>
            <person name="Barbe V."/>
            <person name="Pelletier E."/>
            <person name="Sherman D.J."/>
            <person name="Westhof E."/>
            <person name="Weissenbach J."/>
            <person name="Baret P.V."/>
            <person name="Wincker P."/>
            <person name="Gaillardin C."/>
            <person name="Dujon B."/>
            <person name="Souciet J.L."/>
        </authorList>
    </citation>
    <scope>NUCLEOTIDE SEQUENCE [LARGE SCALE GENOMIC DNA]</scope>
    <source>
        <strain evidence="3">ATCC MYA-4447 / BCRC 22081 / CBS 7064 / NBRC 10061 / NRRL Y-12695</strain>
    </source>
</reference>
<dbReference type="EMBL" id="FO082048">
    <property type="protein sequence ID" value="CCE84492.1"/>
    <property type="molecule type" value="Genomic_DNA"/>
</dbReference>
<dbReference type="EMBL" id="FO082049">
    <property type="protein sequence ID" value="CCE83461.1"/>
    <property type="molecule type" value="Genomic_DNA"/>
</dbReference>
<proteinExistence type="predicted"/>
<name>G8YA78_PICSO</name>
<reference evidence="1" key="1">
    <citation type="submission" date="2011-10" db="EMBL/GenBank/DDBJ databases">
        <authorList>
            <person name="Genoscope - CEA"/>
        </authorList>
    </citation>
    <scope>NUCLEOTIDE SEQUENCE</scope>
</reference>
<accession>G8YA78</accession>
<dbReference type="InParanoid" id="G8YA78"/>
<dbReference type="HOGENOM" id="CLU_1928382_0_0_1"/>
<dbReference type="AlphaFoldDB" id="G8YA78"/>
<organism evidence="1 3">
    <name type="scientific">Pichia sorbitophila (strain ATCC MYA-4447 / BCRC 22081 / CBS 7064 / NBRC 10061 / NRRL Y-12695)</name>
    <name type="common">Hybrid yeast</name>
    <dbReference type="NCBI Taxonomy" id="559304"/>
    <lineage>
        <taxon>Eukaryota</taxon>
        <taxon>Fungi</taxon>
        <taxon>Dikarya</taxon>
        <taxon>Ascomycota</taxon>
        <taxon>Saccharomycotina</taxon>
        <taxon>Pichiomycetes</taxon>
        <taxon>Debaryomycetaceae</taxon>
        <taxon>Millerozyma</taxon>
    </lineage>
</organism>
<protein>
    <submittedName>
        <fullName evidence="1">Piso0_004037 protein</fullName>
    </submittedName>
</protein>